<protein>
    <recommendedName>
        <fullName evidence="4">Protein-glutamine gamma-glutamyltransferase-like C-terminal domain-containing protein</fullName>
    </recommendedName>
</protein>
<dbReference type="Pfam" id="PF13559">
    <property type="entry name" value="DUF4129"/>
    <property type="match status" value="1"/>
</dbReference>
<dbReference type="OrthoDB" id="107692at2"/>
<evidence type="ECO:0000256" key="1">
    <source>
        <dbReference type="SAM" id="MobiDB-lite"/>
    </source>
</evidence>
<dbReference type="EMBL" id="FNVA01000005">
    <property type="protein sequence ID" value="SEG47359.1"/>
    <property type="molecule type" value="Genomic_DNA"/>
</dbReference>
<keyword evidence="2" id="KW-0472">Membrane</keyword>
<proteinExistence type="predicted"/>
<keyword evidence="2" id="KW-0812">Transmembrane</keyword>
<keyword evidence="2" id="KW-1133">Transmembrane helix</keyword>
<evidence type="ECO:0000313" key="6">
    <source>
        <dbReference type="Proteomes" id="UP000236728"/>
    </source>
</evidence>
<feature type="region of interest" description="Disordered" evidence="1">
    <location>
        <begin position="119"/>
        <end position="138"/>
    </location>
</feature>
<evidence type="ECO:0000259" key="4">
    <source>
        <dbReference type="Pfam" id="PF13559"/>
    </source>
</evidence>
<name>A0A1H6AF14_9BACT</name>
<evidence type="ECO:0000313" key="5">
    <source>
        <dbReference type="EMBL" id="SEG47359.1"/>
    </source>
</evidence>
<keyword evidence="6" id="KW-1185">Reference proteome</keyword>
<organism evidence="5 6">
    <name type="scientific">Bryocella elongata</name>
    <dbReference type="NCBI Taxonomy" id="863522"/>
    <lineage>
        <taxon>Bacteria</taxon>
        <taxon>Pseudomonadati</taxon>
        <taxon>Acidobacteriota</taxon>
        <taxon>Terriglobia</taxon>
        <taxon>Terriglobales</taxon>
        <taxon>Acidobacteriaceae</taxon>
        <taxon>Bryocella</taxon>
    </lineage>
</organism>
<sequence>MVTAKASNSRTSAGLLAVLLAAATGMGSTALGESLPAITAGDLRAQIGEMRALVAACAAKAEACDSGKVANDGNVGEPGKDGGYAQHWIWLRTTLDEARKAKPDERATEMKGATARLDELESEAKAPATAPPAESNARRQVDAILARPEFQHVKGTSWMDRFAARFWQAINSLFNGVGKVGRSTPWIGPLLEWVFFLGAAAGLAFVMLRALAQQRLQVKLSAGSSAHAAIWDRESTDWAEHAEKCAAAHNWREALHGLYWAAILNLESRRMWRHDPSRTPREYVRLLAPGSEQREALAKLTRIFERAWYGLESSNGEEYREARALYERLATASAQSPSAPEIAAGEAA</sequence>
<dbReference type="AlphaFoldDB" id="A0A1H6AF14"/>
<dbReference type="InterPro" id="IPR025403">
    <property type="entry name" value="TgpA-like_C"/>
</dbReference>
<reference evidence="5 6" key="1">
    <citation type="submission" date="2016-10" db="EMBL/GenBank/DDBJ databases">
        <authorList>
            <person name="de Groot N.N."/>
        </authorList>
    </citation>
    <scope>NUCLEOTIDE SEQUENCE [LARGE SCALE GENOMIC DNA]</scope>
    <source>
        <strain evidence="5 6">DSM 22489</strain>
    </source>
</reference>
<dbReference type="Proteomes" id="UP000236728">
    <property type="component" value="Unassembled WGS sequence"/>
</dbReference>
<gene>
    <name evidence="5" type="ORF">SAMN05421819_3124</name>
</gene>
<feature type="transmembrane region" description="Helical" evidence="2">
    <location>
        <begin position="193"/>
        <end position="212"/>
    </location>
</feature>
<feature type="signal peptide" evidence="3">
    <location>
        <begin position="1"/>
        <end position="30"/>
    </location>
</feature>
<keyword evidence="3" id="KW-0732">Signal</keyword>
<feature type="domain" description="Protein-glutamine gamma-glutamyltransferase-like C-terminal" evidence="4">
    <location>
        <begin position="258"/>
        <end position="327"/>
    </location>
</feature>
<evidence type="ECO:0000256" key="2">
    <source>
        <dbReference type="SAM" id="Phobius"/>
    </source>
</evidence>
<accession>A0A1H6AF14</accession>
<dbReference type="RefSeq" id="WP_160115185.1">
    <property type="nucleotide sequence ID" value="NZ_FNVA01000005.1"/>
</dbReference>
<evidence type="ECO:0000256" key="3">
    <source>
        <dbReference type="SAM" id="SignalP"/>
    </source>
</evidence>
<feature type="chain" id="PRO_5009292625" description="Protein-glutamine gamma-glutamyltransferase-like C-terminal domain-containing protein" evidence="3">
    <location>
        <begin position="31"/>
        <end position="348"/>
    </location>
</feature>